<dbReference type="AlphaFoldDB" id="A0A9Q8CNI5"/>
<evidence type="ECO:0000313" key="1">
    <source>
        <dbReference type="EMBL" id="TDM04074.1"/>
    </source>
</evidence>
<dbReference type="Proteomes" id="UP000295280">
    <property type="component" value="Unassembled WGS sequence"/>
</dbReference>
<dbReference type="RefSeq" id="WP_133416934.1">
    <property type="nucleotide sequence ID" value="NZ_SCWD01000001.1"/>
</dbReference>
<gene>
    <name evidence="1" type="ORF">ERX40_02580</name>
</gene>
<proteinExistence type="predicted"/>
<protein>
    <submittedName>
        <fullName evidence="1">Uncharacterized protein</fullName>
    </submittedName>
</protein>
<sequence length="98" mass="10939">MQQIYLFNQEGIFNGVDIVDNLTILDADGREVSVLPTNATLIKPPDGLYKAQFDGEKWIETITEEELAELNKITSSPTLKERVDVLEGAVVEIMETTL</sequence>
<name>A0A9Q8CNI5_9STAP</name>
<reference evidence="1 2" key="1">
    <citation type="submission" date="2019-01" db="EMBL/GenBank/DDBJ databases">
        <title>Draft genome sequences of the type strains of six Macrococcus species.</title>
        <authorList>
            <person name="Mazhar S."/>
            <person name="Altermann E."/>
            <person name="Hill C."/>
            <person name="Mcauliffe O."/>
        </authorList>
    </citation>
    <scope>NUCLEOTIDE SEQUENCE [LARGE SCALE GENOMIC DNA]</scope>
    <source>
        <strain evidence="1 2">ATCC 51828</strain>
    </source>
</reference>
<dbReference type="EMBL" id="SCWD01000001">
    <property type="protein sequence ID" value="TDM04074.1"/>
    <property type="molecule type" value="Genomic_DNA"/>
</dbReference>
<accession>A0A9Q8CNI5</accession>
<organism evidence="1 2">
    <name type="scientific">Macrococcus carouselicus</name>
    <dbReference type="NCBI Taxonomy" id="69969"/>
    <lineage>
        <taxon>Bacteria</taxon>
        <taxon>Bacillati</taxon>
        <taxon>Bacillota</taxon>
        <taxon>Bacilli</taxon>
        <taxon>Bacillales</taxon>
        <taxon>Staphylococcaceae</taxon>
        <taxon>Macrococcus</taxon>
    </lineage>
</organism>
<keyword evidence="2" id="KW-1185">Reference proteome</keyword>
<comment type="caution">
    <text evidence="1">The sequence shown here is derived from an EMBL/GenBank/DDBJ whole genome shotgun (WGS) entry which is preliminary data.</text>
</comment>
<evidence type="ECO:0000313" key="2">
    <source>
        <dbReference type="Proteomes" id="UP000295280"/>
    </source>
</evidence>